<dbReference type="AlphaFoldDB" id="A0A377FY38"/>
<dbReference type="PANTHER" id="PTHR34094">
    <property type="match status" value="1"/>
</dbReference>
<dbReference type="PANTHER" id="PTHR34094:SF1">
    <property type="entry name" value="PROTEIN FAM185A"/>
    <property type="match status" value="1"/>
</dbReference>
<dbReference type="Proteomes" id="UP000254060">
    <property type="component" value="Unassembled WGS sequence"/>
</dbReference>
<gene>
    <name evidence="2" type="ORF">NCTC13163_02863</name>
</gene>
<evidence type="ECO:0000259" key="1">
    <source>
        <dbReference type="Pfam" id="PF13349"/>
    </source>
</evidence>
<proteinExistence type="predicted"/>
<accession>A0A377FY38</accession>
<organism evidence="2 3">
    <name type="scientific">Exiguobacterium aurantiacum</name>
    <dbReference type="NCBI Taxonomy" id="33987"/>
    <lineage>
        <taxon>Bacteria</taxon>
        <taxon>Bacillati</taxon>
        <taxon>Bacillota</taxon>
        <taxon>Bacilli</taxon>
        <taxon>Bacillales</taxon>
        <taxon>Bacillales Family XII. Incertae Sedis</taxon>
        <taxon>Exiguobacterium</taxon>
    </lineage>
</organism>
<reference evidence="2 3" key="1">
    <citation type="submission" date="2018-06" db="EMBL/GenBank/DDBJ databases">
        <authorList>
            <consortium name="Pathogen Informatics"/>
            <person name="Doyle S."/>
        </authorList>
    </citation>
    <scope>NUCLEOTIDE SEQUENCE [LARGE SCALE GENOMIC DNA]</scope>
    <source>
        <strain evidence="2 3">NCTC13163</strain>
    </source>
</reference>
<dbReference type="RefSeq" id="WP_029333832.1">
    <property type="nucleotide sequence ID" value="NZ_UGGP01000001.1"/>
</dbReference>
<feature type="domain" description="DUF4097" evidence="1">
    <location>
        <begin position="86"/>
        <end position="341"/>
    </location>
</feature>
<sequence length="344" mass="37589">MIEEQYLGELERLLAGVSVIERVDMLRDVSEYFANGRADGKTDEAMIEELGRPETLAGELLGSADSSSEVSRKEPTVVKSQNVAFQNVSIDVLQAQVRVAPSHDGFAYATLETERDHGVTMNIVGDTLEIRIESERRFGLSNLFAWAVTKAPVLHVELPRHAYEQVVLKNRHGSCDVRNLDAASVEVESENGSITVHTVNAKRGSFRSSNGKVSLTAVSGQALHAHSSNGRVEVGTSSVDRLEVHSSNGRLDIHDVRGTVEAKTSNGRIDYAIDALEHPVRLKTNNGRIDVRLKREPHDAVIRAKTNNGKVELFGDRANERTYGDGSVELRLASSNGSITVEQA</sequence>
<dbReference type="OrthoDB" id="9804829at2"/>
<dbReference type="InterPro" id="IPR025164">
    <property type="entry name" value="Toastrack_DUF4097"/>
</dbReference>
<evidence type="ECO:0000313" key="2">
    <source>
        <dbReference type="EMBL" id="STO09426.1"/>
    </source>
</evidence>
<dbReference type="STRING" id="1397694.GCA_000702585_00285"/>
<protein>
    <submittedName>
        <fullName evidence="2">Predicted membrane protein</fullName>
    </submittedName>
</protein>
<dbReference type="EMBL" id="UGGP01000001">
    <property type="protein sequence ID" value="STO09426.1"/>
    <property type="molecule type" value="Genomic_DNA"/>
</dbReference>
<name>A0A377FY38_9BACL</name>
<dbReference type="Pfam" id="PF13349">
    <property type="entry name" value="DUF4097"/>
    <property type="match status" value="1"/>
</dbReference>
<evidence type="ECO:0000313" key="3">
    <source>
        <dbReference type="Proteomes" id="UP000254060"/>
    </source>
</evidence>
<dbReference type="Pfam" id="PF22564">
    <property type="entry name" value="HAAS"/>
    <property type="match status" value="1"/>
</dbReference>